<feature type="transmembrane region" description="Helical" evidence="1">
    <location>
        <begin position="373"/>
        <end position="393"/>
    </location>
</feature>
<feature type="transmembrane region" description="Helical" evidence="1">
    <location>
        <begin position="179"/>
        <end position="204"/>
    </location>
</feature>
<feature type="transmembrane region" description="Helical" evidence="1">
    <location>
        <begin position="122"/>
        <end position="142"/>
    </location>
</feature>
<keyword evidence="1" id="KW-1133">Transmembrane helix</keyword>
<proteinExistence type="predicted"/>
<accession>A0ABW0Q066</accession>
<feature type="transmembrane region" description="Helical" evidence="1">
    <location>
        <begin position="96"/>
        <end position="115"/>
    </location>
</feature>
<feature type="transmembrane region" description="Helical" evidence="1">
    <location>
        <begin position="293"/>
        <end position="312"/>
    </location>
</feature>
<evidence type="ECO:0008006" key="4">
    <source>
        <dbReference type="Google" id="ProtNLM"/>
    </source>
</evidence>
<feature type="transmembrane region" description="Helical" evidence="1">
    <location>
        <begin position="319"/>
        <end position="336"/>
    </location>
</feature>
<keyword evidence="3" id="KW-1185">Reference proteome</keyword>
<reference evidence="3" key="1">
    <citation type="journal article" date="2019" name="Int. J. Syst. Evol. Microbiol.">
        <title>The Global Catalogue of Microorganisms (GCM) 10K type strain sequencing project: providing services to taxonomists for standard genome sequencing and annotation.</title>
        <authorList>
            <consortium name="The Broad Institute Genomics Platform"/>
            <consortium name="The Broad Institute Genome Sequencing Center for Infectious Disease"/>
            <person name="Wu L."/>
            <person name="Ma J."/>
        </authorList>
    </citation>
    <scope>NUCLEOTIDE SEQUENCE [LARGE SCALE GENOMIC DNA]</scope>
    <source>
        <strain evidence="3">KACC 12633</strain>
    </source>
</reference>
<comment type="caution">
    <text evidence="2">The sequence shown here is derived from an EMBL/GenBank/DDBJ whole genome shotgun (WGS) entry which is preliminary data.</text>
</comment>
<feature type="transmembrane region" description="Helical" evidence="1">
    <location>
        <begin position="148"/>
        <end position="167"/>
    </location>
</feature>
<keyword evidence="1" id="KW-0472">Membrane</keyword>
<evidence type="ECO:0000256" key="1">
    <source>
        <dbReference type="SAM" id="Phobius"/>
    </source>
</evidence>
<feature type="transmembrane region" description="Helical" evidence="1">
    <location>
        <begin position="342"/>
        <end position="361"/>
    </location>
</feature>
<feature type="transmembrane region" description="Helical" evidence="1">
    <location>
        <begin position="253"/>
        <end position="273"/>
    </location>
</feature>
<name>A0ABW0Q066_9HYPH</name>
<evidence type="ECO:0000313" key="3">
    <source>
        <dbReference type="Proteomes" id="UP001596150"/>
    </source>
</evidence>
<dbReference type="RefSeq" id="WP_266343736.1">
    <property type="nucleotide sequence ID" value="NZ_JAPKNH010000003.1"/>
</dbReference>
<organism evidence="2 3">
    <name type="scientific">Kaistia terrae</name>
    <dbReference type="NCBI Taxonomy" id="537017"/>
    <lineage>
        <taxon>Bacteria</taxon>
        <taxon>Pseudomonadati</taxon>
        <taxon>Pseudomonadota</taxon>
        <taxon>Alphaproteobacteria</taxon>
        <taxon>Hyphomicrobiales</taxon>
        <taxon>Kaistiaceae</taxon>
        <taxon>Kaistia</taxon>
    </lineage>
</organism>
<dbReference type="Proteomes" id="UP001596150">
    <property type="component" value="Unassembled WGS sequence"/>
</dbReference>
<keyword evidence="1" id="KW-0812">Transmembrane</keyword>
<protein>
    <recommendedName>
        <fullName evidence="4">Glycosyltransferase RgtA/B/C/D-like domain-containing protein</fullName>
    </recommendedName>
</protein>
<dbReference type="EMBL" id="JBHSML010000013">
    <property type="protein sequence ID" value="MFC5518088.1"/>
    <property type="molecule type" value="Genomic_DNA"/>
</dbReference>
<sequence length="399" mass="43988">MAIALQMVAWSALLQYNLPRAQATIEAQPALRNFLVMSADFGEYRDYYRDYPKHLGDITRSNIFNEYYKRPAYGPISGGLSFMLSKWPGIDYPRSMFLILSFYASLAGTLFFWLMRRTGLDLPLATTMTAIGVFSFGWLSVFSVPESYSLAVCGILACLLSGSSFVVERELRPGSAVRHAVVAGLSTWLYLPAAAATVLLLPALRSRRQWITVLAPALAIAAVIGYGPHLLYQGESAQLQLDYAKKWMTLGNFIDPATISKVFFSFIFFSIVAPVPDFVAASPDPSIRFAGTHWLAVCLLGAQAAFLIYLTVSSHLVRIAGVAAFFAILMAFHIYFNPHEVLLYLSPIVPVLLLGTAMLLVDFLRTRPQAPRLGPRISVGLFLFAALLSFTNLRATLGI</sequence>
<feature type="transmembrane region" description="Helical" evidence="1">
    <location>
        <begin position="210"/>
        <end position="232"/>
    </location>
</feature>
<gene>
    <name evidence="2" type="ORF">ACFPP9_20080</name>
</gene>
<evidence type="ECO:0000313" key="2">
    <source>
        <dbReference type="EMBL" id="MFC5518088.1"/>
    </source>
</evidence>